<dbReference type="Proteomes" id="UP000694844">
    <property type="component" value="Chromosome 9"/>
</dbReference>
<dbReference type="GeneID" id="111111959"/>
<dbReference type="InterPro" id="IPR016187">
    <property type="entry name" value="CTDL_fold"/>
</dbReference>
<feature type="signal peptide" evidence="1">
    <location>
        <begin position="1"/>
        <end position="21"/>
    </location>
</feature>
<dbReference type="InterPro" id="IPR050828">
    <property type="entry name" value="C-type_lectin/matrix_domain"/>
</dbReference>
<dbReference type="PANTHER" id="PTHR45710">
    <property type="entry name" value="C-TYPE LECTIN DOMAIN-CONTAINING PROTEIN 180"/>
    <property type="match status" value="1"/>
</dbReference>
<dbReference type="PANTHER" id="PTHR45710:SF26">
    <property type="entry name" value="RH26557P"/>
    <property type="match status" value="1"/>
</dbReference>
<gene>
    <name evidence="4" type="primary">LOC111111959</name>
</gene>
<evidence type="ECO:0000259" key="2">
    <source>
        <dbReference type="PROSITE" id="PS50041"/>
    </source>
</evidence>
<protein>
    <submittedName>
        <fullName evidence="4">Perlucin-like protein</fullName>
    </submittedName>
</protein>
<accession>A0A8B8BNF8</accession>
<dbReference type="RefSeq" id="XP_022304887.1">
    <property type="nucleotide sequence ID" value="XM_022449179.1"/>
</dbReference>
<dbReference type="Pfam" id="PF00059">
    <property type="entry name" value="Lectin_C"/>
    <property type="match status" value="1"/>
</dbReference>
<feature type="domain" description="C-type lectin" evidence="2">
    <location>
        <begin position="41"/>
        <end position="156"/>
    </location>
</feature>
<name>A0A8B8BNF8_CRAVI</name>
<evidence type="ECO:0000313" key="4">
    <source>
        <dbReference type="RefSeq" id="XP_022304887.1"/>
    </source>
</evidence>
<dbReference type="InterPro" id="IPR016186">
    <property type="entry name" value="C-type_lectin-like/link_sf"/>
</dbReference>
<evidence type="ECO:0000313" key="3">
    <source>
        <dbReference type="Proteomes" id="UP000694844"/>
    </source>
</evidence>
<dbReference type="CDD" id="cd00037">
    <property type="entry name" value="CLECT"/>
    <property type="match status" value="1"/>
</dbReference>
<keyword evidence="1" id="KW-0732">Signal</keyword>
<dbReference type="Gene3D" id="3.10.100.10">
    <property type="entry name" value="Mannose-Binding Protein A, subunit A"/>
    <property type="match status" value="1"/>
</dbReference>
<dbReference type="PROSITE" id="PS50041">
    <property type="entry name" value="C_TYPE_LECTIN_2"/>
    <property type="match status" value="1"/>
</dbReference>
<evidence type="ECO:0000256" key="1">
    <source>
        <dbReference type="SAM" id="SignalP"/>
    </source>
</evidence>
<dbReference type="KEGG" id="cvn:111111959"/>
<organism evidence="3 4">
    <name type="scientific">Crassostrea virginica</name>
    <name type="common">Eastern oyster</name>
    <dbReference type="NCBI Taxonomy" id="6565"/>
    <lineage>
        <taxon>Eukaryota</taxon>
        <taxon>Metazoa</taxon>
        <taxon>Spiralia</taxon>
        <taxon>Lophotrochozoa</taxon>
        <taxon>Mollusca</taxon>
        <taxon>Bivalvia</taxon>
        <taxon>Autobranchia</taxon>
        <taxon>Pteriomorphia</taxon>
        <taxon>Ostreida</taxon>
        <taxon>Ostreoidea</taxon>
        <taxon>Ostreidae</taxon>
        <taxon>Crassostrea</taxon>
    </lineage>
</organism>
<sequence length="171" mass="19617">MGNHFPLTFVLIAASWSLHYCCVNISNPEPGSKCEKGWILYDKKCYSFSTMEESFNEAVLNCYKLGAELLEIHDLPEEKWIDLQCRIREYRMGVWLGLTNLQNKAHYLAISNAVVPRYTHWSPAHPNSERPFGAYITVHRAWLSALNTTSMNYACTRTLDTPLNAVESKQI</sequence>
<keyword evidence="3" id="KW-1185">Reference proteome</keyword>
<proteinExistence type="predicted"/>
<dbReference type="AlphaFoldDB" id="A0A8B8BNF8"/>
<dbReference type="OrthoDB" id="418245at2759"/>
<reference evidence="4" key="1">
    <citation type="submission" date="2025-08" db="UniProtKB">
        <authorList>
            <consortium name="RefSeq"/>
        </authorList>
    </citation>
    <scope>IDENTIFICATION</scope>
    <source>
        <tissue evidence="4">Whole sample</tissue>
    </source>
</reference>
<feature type="chain" id="PRO_5034837623" evidence="1">
    <location>
        <begin position="22"/>
        <end position="171"/>
    </location>
</feature>
<dbReference type="SUPFAM" id="SSF56436">
    <property type="entry name" value="C-type lectin-like"/>
    <property type="match status" value="1"/>
</dbReference>
<dbReference type="InterPro" id="IPR001304">
    <property type="entry name" value="C-type_lectin-like"/>
</dbReference>
<dbReference type="SMART" id="SM00034">
    <property type="entry name" value="CLECT"/>
    <property type="match status" value="1"/>
</dbReference>